<comment type="subcellular location">
    <subcellularLocation>
        <location evidence="1">Nucleus</location>
    </subcellularLocation>
</comment>
<name>A0AAV3Q3M5_LITER</name>
<keyword evidence="8" id="KW-1185">Reference proteome</keyword>
<evidence type="ECO:0000313" key="8">
    <source>
        <dbReference type="Proteomes" id="UP001454036"/>
    </source>
</evidence>
<dbReference type="PANTHER" id="PTHR11945:SF387">
    <property type="entry name" value="AGAMOUS-LIKE MADS-BOX PROTEIN AGL80"/>
    <property type="match status" value="1"/>
</dbReference>
<keyword evidence="5" id="KW-0539">Nucleus</keyword>
<dbReference type="EMBL" id="BAABME010019329">
    <property type="protein sequence ID" value="GAA0156837.1"/>
    <property type="molecule type" value="Genomic_DNA"/>
</dbReference>
<dbReference type="PANTHER" id="PTHR11945">
    <property type="entry name" value="MADS BOX PROTEIN"/>
    <property type="match status" value="1"/>
</dbReference>
<reference evidence="7 8" key="1">
    <citation type="submission" date="2024-01" db="EMBL/GenBank/DDBJ databases">
        <title>The complete chloroplast genome sequence of Lithospermum erythrorhizon: insights into the phylogenetic relationship among Boraginaceae species and the maternal lineages of purple gromwells.</title>
        <authorList>
            <person name="Okada T."/>
            <person name="Watanabe K."/>
        </authorList>
    </citation>
    <scope>NUCLEOTIDE SEQUENCE [LARGE SCALE GENOMIC DNA]</scope>
</reference>
<accession>A0AAV3Q3M5</accession>
<organism evidence="7 8">
    <name type="scientific">Lithospermum erythrorhizon</name>
    <name type="common">Purple gromwell</name>
    <name type="synonym">Lithospermum officinale var. erythrorhizon</name>
    <dbReference type="NCBI Taxonomy" id="34254"/>
    <lineage>
        <taxon>Eukaryota</taxon>
        <taxon>Viridiplantae</taxon>
        <taxon>Streptophyta</taxon>
        <taxon>Embryophyta</taxon>
        <taxon>Tracheophyta</taxon>
        <taxon>Spermatophyta</taxon>
        <taxon>Magnoliopsida</taxon>
        <taxon>eudicotyledons</taxon>
        <taxon>Gunneridae</taxon>
        <taxon>Pentapetalae</taxon>
        <taxon>asterids</taxon>
        <taxon>lamiids</taxon>
        <taxon>Boraginales</taxon>
        <taxon>Boraginaceae</taxon>
        <taxon>Boraginoideae</taxon>
        <taxon>Lithospermeae</taxon>
        <taxon>Lithospermum</taxon>
    </lineage>
</organism>
<dbReference type="Pfam" id="PF00319">
    <property type="entry name" value="SRF-TF"/>
    <property type="match status" value="1"/>
</dbReference>
<dbReference type="SMART" id="SM00432">
    <property type="entry name" value="MADS"/>
    <property type="match status" value="1"/>
</dbReference>
<dbReference type="CDD" id="cd00266">
    <property type="entry name" value="MADS_SRF_like"/>
    <property type="match status" value="1"/>
</dbReference>
<sequence>MTRRTKVQLQLIPNESERKVSFRKRKTGLIKKLIELSTLCDVDACAIILSPFNSNIDVWPSPPTLQNILTRFRDMPETEQTKHMYNQETFTRERIQKEREQLRKLSIENQRIEIDQIINQCMSGTNFDFQNNLNLLNNVDVVLRQNIQEINIRINTLKGENFPQNTPMGG</sequence>
<dbReference type="InterPro" id="IPR036879">
    <property type="entry name" value="TF_MADSbox_sf"/>
</dbReference>
<evidence type="ECO:0000313" key="7">
    <source>
        <dbReference type="EMBL" id="GAA0156837.1"/>
    </source>
</evidence>
<dbReference type="GO" id="GO:0046983">
    <property type="term" value="F:protein dimerization activity"/>
    <property type="evidence" value="ECO:0007669"/>
    <property type="project" value="InterPro"/>
</dbReference>
<dbReference type="GO" id="GO:0000981">
    <property type="term" value="F:DNA-binding transcription factor activity, RNA polymerase II-specific"/>
    <property type="evidence" value="ECO:0007669"/>
    <property type="project" value="InterPro"/>
</dbReference>
<dbReference type="GO" id="GO:0045944">
    <property type="term" value="P:positive regulation of transcription by RNA polymerase II"/>
    <property type="evidence" value="ECO:0007669"/>
    <property type="project" value="InterPro"/>
</dbReference>
<evidence type="ECO:0000256" key="3">
    <source>
        <dbReference type="ARBA" id="ARBA00023125"/>
    </source>
</evidence>
<protein>
    <submittedName>
        <fullName evidence="7">MADS box transcription factor</fullName>
    </submittedName>
</protein>
<dbReference type="InterPro" id="IPR002100">
    <property type="entry name" value="TF_MADSbox"/>
</dbReference>
<dbReference type="GO" id="GO:0000978">
    <property type="term" value="F:RNA polymerase II cis-regulatory region sequence-specific DNA binding"/>
    <property type="evidence" value="ECO:0007669"/>
    <property type="project" value="TreeGrafter"/>
</dbReference>
<dbReference type="InterPro" id="IPR033897">
    <property type="entry name" value="SRF-like_MADS-box"/>
</dbReference>
<evidence type="ECO:0000256" key="2">
    <source>
        <dbReference type="ARBA" id="ARBA00023015"/>
    </source>
</evidence>
<keyword evidence="2" id="KW-0805">Transcription regulation</keyword>
<dbReference type="GO" id="GO:0005634">
    <property type="term" value="C:nucleus"/>
    <property type="evidence" value="ECO:0007669"/>
    <property type="project" value="UniProtKB-SubCell"/>
</dbReference>
<evidence type="ECO:0000259" key="6">
    <source>
        <dbReference type="PROSITE" id="PS50066"/>
    </source>
</evidence>
<comment type="caution">
    <text evidence="7">The sequence shown here is derived from an EMBL/GenBank/DDBJ whole genome shotgun (WGS) entry which is preliminary data.</text>
</comment>
<feature type="domain" description="MADS-box" evidence="6">
    <location>
        <begin position="2"/>
        <end position="50"/>
    </location>
</feature>
<dbReference type="PRINTS" id="PR00404">
    <property type="entry name" value="MADSDOMAIN"/>
</dbReference>
<keyword evidence="4" id="KW-0804">Transcription</keyword>
<evidence type="ECO:0000256" key="4">
    <source>
        <dbReference type="ARBA" id="ARBA00023163"/>
    </source>
</evidence>
<proteinExistence type="predicted"/>
<keyword evidence="3" id="KW-0238">DNA-binding</keyword>
<gene>
    <name evidence="7" type="ORF">LIER_38354</name>
</gene>
<dbReference type="Gene3D" id="3.40.1810.10">
    <property type="entry name" value="Transcription factor, MADS-box"/>
    <property type="match status" value="1"/>
</dbReference>
<dbReference type="Proteomes" id="UP001454036">
    <property type="component" value="Unassembled WGS sequence"/>
</dbReference>
<dbReference type="SUPFAM" id="SSF55455">
    <property type="entry name" value="SRF-like"/>
    <property type="match status" value="1"/>
</dbReference>
<dbReference type="AlphaFoldDB" id="A0AAV3Q3M5"/>
<evidence type="ECO:0000256" key="5">
    <source>
        <dbReference type="ARBA" id="ARBA00023242"/>
    </source>
</evidence>
<dbReference type="FunFam" id="3.40.1810.10:FF:000024">
    <property type="entry name" value="Agamous-like MADS-box protein AGL80"/>
    <property type="match status" value="1"/>
</dbReference>
<evidence type="ECO:0000256" key="1">
    <source>
        <dbReference type="ARBA" id="ARBA00004123"/>
    </source>
</evidence>
<dbReference type="PROSITE" id="PS50066">
    <property type="entry name" value="MADS_BOX_2"/>
    <property type="match status" value="1"/>
</dbReference>